<dbReference type="InterPro" id="IPR037069">
    <property type="entry name" value="AcylCoA_DH/ox_N_sf"/>
</dbReference>
<evidence type="ECO:0000256" key="1">
    <source>
        <dbReference type="ARBA" id="ARBA00001974"/>
    </source>
</evidence>
<feature type="domain" description="Acyl-CoA dehydrogenase/oxidase C-terminal" evidence="6">
    <location>
        <begin position="227"/>
        <end position="367"/>
    </location>
</feature>
<reference evidence="8 9" key="1">
    <citation type="submission" date="2020-08" db="EMBL/GenBank/DDBJ databases">
        <authorList>
            <person name="Mo P."/>
        </authorList>
    </citation>
    <scope>NUCLEOTIDE SEQUENCE [LARGE SCALE GENOMIC DNA]</scope>
    <source>
        <strain evidence="8 9">CGMCC 4.1532</strain>
    </source>
</reference>
<proteinExistence type="inferred from homology"/>
<comment type="cofactor">
    <cofactor evidence="1">
        <name>FAD</name>
        <dbReference type="ChEBI" id="CHEBI:57692"/>
    </cofactor>
</comment>
<evidence type="ECO:0000313" key="9">
    <source>
        <dbReference type="Proteomes" id="UP000515728"/>
    </source>
</evidence>
<accession>A0A7G7MCC3</accession>
<dbReference type="CDD" id="cd00567">
    <property type="entry name" value="ACAD"/>
    <property type="match status" value="1"/>
</dbReference>
<evidence type="ECO:0000256" key="5">
    <source>
        <dbReference type="ARBA" id="ARBA00023002"/>
    </source>
</evidence>
<dbReference type="Gene3D" id="1.10.540.10">
    <property type="entry name" value="Acyl-CoA dehydrogenase/oxidase, N-terminal domain"/>
    <property type="match status" value="1"/>
</dbReference>
<dbReference type="Pfam" id="PF00441">
    <property type="entry name" value="Acyl-CoA_dh_1"/>
    <property type="match status" value="1"/>
</dbReference>
<evidence type="ECO:0000256" key="2">
    <source>
        <dbReference type="ARBA" id="ARBA00009347"/>
    </source>
</evidence>
<dbReference type="EMBL" id="CP060131">
    <property type="protein sequence ID" value="QNG50434.1"/>
    <property type="molecule type" value="Genomic_DNA"/>
</dbReference>
<comment type="similarity">
    <text evidence="2">Belongs to the acyl-CoA dehydrogenase family.</text>
</comment>
<evidence type="ECO:0000256" key="4">
    <source>
        <dbReference type="ARBA" id="ARBA00022827"/>
    </source>
</evidence>
<dbReference type="InterPro" id="IPR009100">
    <property type="entry name" value="AcylCoA_DH/oxidase_NM_dom_sf"/>
</dbReference>
<evidence type="ECO:0000256" key="3">
    <source>
        <dbReference type="ARBA" id="ARBA00022630"/>
    </source>
</evidence>
<name>A0A7G7MCC3_9PSEU</name>
<keyword evidence="9" id="KW-1185">Reference proteome</keyword>
<dbReference type="AlphaFoldDB" id="A0A7G7MCC3"/>
<dbReference type="SUPFAM" id="SSF47203">
    <property type="entry name" value="Acyl-CoA dehydrogenase C-terminal domain-like"/>
    <property type="match status" value="1"/>
</dbReference>
<protein>
    <submittedName>
        <fullName evidence="8">Acyl-CoA/acyl-ACP dehydrogenase</fullName>
    </submittedName>
</protein>
<dbReference type="Gene3D" id="1.20.140.10">
    <property type="entry name" value="Butyryl-CoA Dehydrogenase, subunit A, domain 3"/>
    <property type="match status" value="1"/>
</dbReference>
<organism evidence="8 9">
    <name type="scientific">Pseudonocardia petroleophila</name>
    <dbReference type="NCBI Taxonomy" id="37331"/>
    <lineage>
        <taxon>Bacteria</taxon>
        <taxon>Bacillati</taxon>
        <taxon>Actinomycetota</taxon>
        <taxon>Actinomycetes</taxon>
        <taxon>Pseudonocardiales</taxon>
        <taxon>Pseudonocardiaceae</taxon>
        <taxon>Pseudonocardia</taxon>
    </lineage>
</organism>
<evidence type="ECO:0000313" key="8">
    <source>
        <dbReference type="EMBL" id="QNG50434.1"/>
    </source>
</evidence>
<dbReference type="Pfam" id="PF02771">
    <property type="entry name" value="Acyl-CoA_dh_N"/>
    <property type="match status" value="1"/>
</dbReference>
<dbReference type="KEGG" id="ppel:H6H00_19610"/>
<dbReference type="GO" id="GO:0003995">
    <property type="term" value="F:acyl-CoA dehydrogenase activity"/>
    <property type="evidence" value="ECO:0007669"/>
    <property type="project" value="TreeGrafter"/>
</dbReference>
<dbReference type="InterPro" id="IPR013786">
    <property type="entry name" value="AcylCoA_DH/ox_N"/>
</dbReference>
<dbReference type="GO" id="GO:0050660">
    <property type="term" value="F:flavin adenine dinucleotide binding"/>
    <property type="evidence" value="ECO:0007669"/>
    <property type="project" value="InterPro"/>
</dbReference>
<keyword evidence="5" id="KW-0560">Oxidoreductase</keyword>
<sequence length="377" mass="39472">MTAATTSHTATPRTGDLLYTEIEDDLRSSVRSLLDKRSSWDAVLARTESADTTDRELWRTLAGEVGCAALAVPEDLGGAGASWREVAVVAEELGRAVAPVPFLGSAGIAAALLLALGERELLAELASGELVVALAVPFGTVPGERPVTVELREGRLSGTVLGVADAAAAHVLLVPVGDALYAVGSKANGLARHEIVSLDMTRPLVDLVLDGTDARLIAQGPQVHDAVTDALRIGAVLLASEQLGLAERCLDMTVEYLLVRRQFGRVLGSFQALKHRLADLWVLITQARAVARYAAECAATGSPDLPVAAALAQAHCSVVVQQAAEECIQMHGGIGFTWEHPAHLFLKRAKSTAIALGTAERHRAALAGLVGIPGAQR</sequence>
<dbReference type="InterPro" id="IPR036250">
    <property type="entry name" value="AcylCo_DH-like_C"/>
</dbReference>
<dbReference type="Proteomes" id="UP000515728">
    <property type="component" value="Chromosome"/>
</dbReference>
<gene>
    <name evidence="8" type="ORF">H6H00_19610</name>
</gene>
<dbReference type="RefSeq" id="WP_185717196.1">
    <property type="nucleotide sequence ID" value="NZ_BAAAWI010000001.1"/>
</dbReference>
<evidence type="ECO:0000259" key="6">
    <source>
        <dbReference type="Pfam" id="PF00441"/>
    </source>
</evidence>
<dbReference type="PANTHER" id="PTHR43884:SF20">
    <property type="entry name" value="ACYL-COA DEHYDROGENASE FADE28"/>
    <property type="match status" value="1"/>
</dbReference>
<evidence type="ECO:0000259" key="7">
    <source>
        <dbReference type="Pfam" id="PF02771"/>
    </source>
</evidence>
<dbReference type="InterPro" id="IPR009075">
    <property type="entry name" value="AcylCo_DH/oxidase_C"/>
</dbReference>
<keyword evidence="4" id="KW-0274">FAD</keyword>
<keyword evidence="3" id="KW-0285">Flavoprotein</keyword>
<dbReference type="PANTHER" id="PTHR43884">
    <property type="entry name" value="ACYL-COA DEHYDROGENASE"/>
    <property type="match status" value="1"/>
</dbReference>
<feature type="domain" description="Acyl-CoA dehydrogenase/oxidase N-terminal" evidence="7">
    <location>
        <begin position="20"/>
        <end position="121"/>
    </location>
</feature>
<dbReference type="SUPFAM" id="SSF56645">
    <property type="entry name" value="Acyl-CoA dehydrogenase NM domain-like"/>
    <property type="match status" value="1"/>
</dbReference>